<proteinExistence type="predicted"/>
<dbReference type="InterPro" id="IPR038444">
    <property type="entry name" value="DUF465_sf"/>
</dbReference>
<dbReference type="EMBL" id="LR798243">
    <property type="protein sequence ID" value="CAB5215166.1"/>
    <property type="molecule type" value="Genomic_DNA"/>
</dbReference>
<sequence>MTIAKRIEHLEKEHQNLDKKIDGMESTGIFEDEHLTKMKKQRLHLKEDIVKLKALLENQK</sequence>
<name>A0A6J7WKQ4_9CAUD</name>
<accession>A0A6J7WKQ4</accession>
<gene>
    <name evidence="1" type="ORF">UFOVP190_428</name>
</gene>
<dbReference type="InterPro" id="IPR007420">
    <property type="entry name" value="DUF465"/>
</dbReference>
<dbReference type="Gene3D" id="6.10.280.50">
    <property type="match status" value="1"/>
</dbReference>
<evidence type="ECO:0000313" key="1">
    <source>
        <dbReference type="EMBL" id="CAB5215166.1"/>
    </source>
</evidence>
<protein>
    <submittedName>
        <fullName evidence="1">COG5570 Uncharacterized small protein</fullName>
    </submittedName>
</protein>
<dbReference type="Pfam" id="PF04325">
    <property type="entry name" value="DUF465"/>
    <property type="match status" value="1"/>
</dbReference>
<organism evidence="1">
    <name type="scientific">uncultured Caudovirales phage</name>
    <dbReference type="NCBI Taxonomy" id="2100421"/>
    <lineage>
        <taxon>Viruses</taxon>
        <taxon>Duplodnaviria</taxon>
        <taxon>Heunggongvirae</taxon>
        <taxon>Uroviricota</taxon>
        <taxon>Caudoviricetes</taxon>
        <taxon>Peduoviridae</taxon>
        <taxon>Maltschvirus</taxon>
        <taxon>Maltschvirus maltsch</taxon>
    </lineage>
</organism>
<reference evidence="1" key="1">
    <citation type="submission" date="2020-05" db="EMBL/GenBank/DDBJ databases">
        <authorList>
            <person name="Chiriac C."/>
            <person name="Salcher M."/>
            <person name="Ghai R."/>
            <person name="Kavagutti S V."/>
        </authorList>
    </citation>
    <scope>NUCLEOTIDE SEQUENCE</scope>
</reference>